<dbReference type="InterPro" id="IPR053135">
    <property type="entry name" value="AKR2_Oxidoreductase"/>
</dbReference>
<evidence type="ECO:0000256" key="1">
    <source>
        <dbReference type="ARBA" id="ARBA00022723"/>
    </source>
</evidence>
<dbReference type="Pfam" id="PF00248">
    <property type="entry name" value="Aldo_ket_red"/>
    <property type="match status" value="1"/>
</dbReference>
<accession>A0A6L5YCL4</accession>
<feature type="domain" description="NADP-dependent oxidoreductase" evidence="4">
    <location>
        <begin position="20"/>
        <end position="197"/>
    </location>
</feature>
<keyword evidence="2" id="KW-0408">Iron</keyword>
<dbReference type="AlphaFoldDB" id="A0A6L5YCL4"/>
<dbReference type="PROSITE" id="PS00198">
    <property type="entry name" value="4FE4S_FER_1"/>
    <property type="match status" value="1"/>
</dbReference>
<keyword evidence="3" id="KW-0411">Iron-sulfur</keyword>
<dbReference type="InterPro" id="IPR023210">
    <property type="entry name" value="NADP_OxRdtase_dom"/>
</dbReference>
<name>A0A6L5YCL4_9BACT</name>
<proteinExistence type="predicted"/>
<dbReference type="PRINTS" id="PR00069">
    <property type="entry name" value="ALDKETRDTASE"/>
</dbReference>
<dbReference type="GO" id="GO:0046872">
    <property type="term" value="F:metal ion binding"/>
    <property type="evidence" value="ECO:0007669"/>
    <property type="project" value="UniProtKB-KW"/>
</dbReference>
<dbReference type="InterPro" id="IPR020471">
    <property type="entry name" value="AKR"/>
</dbReference>
<protein>
    <submittedName>
        <fullName evidence="5">Aldo/keto reductase</fullName>
    </submittedName>
</protein>
<gene>
    <name evidence="5" type="ORF">FYJ74_07455</name>
</gene>
<evidence type="ECO:0000256" key="2">
    <source>
        <dbReference type="ARBA" id="ARBA00023004"/>
    </source>
</evidence>
<evidence type="ECO:0000256" key="3">
    <source>
        <dbReference type="ARBA" id="ARBA00023014"/>
    </source>
</evidence>
<organism evidence="5 6">
    <name type="scientific">Pyramidobacter porci</name>
    <dbReference type="NCBI Taxonomy" id="2605789"/>
    <lineage>
        <taxon>Bacteria</taxon>
        <taxon>Thermotogati</taxon>
        <taxon>Synergistota</taxon>
        <taxon>Synergistia</taxon>
        <taxon>Synergistales</taxon>
        <taxon>Dethiosulfovibrionaceae</taxon>
        <taxon>Pyramidobacter</taxon>
    </lineage>
</organism>
<comment type="caution">
    <text evidence="5">The sequence shown here is derived from an EMBL/GenBank/DDBJ whole genome shotgun (WGS) entry which is preliminary data.</text>
</comment>
<dbReference type="GO" id="GO:0051536">
    <property type="term" value="F:iron-sulfur cluster binding"/>
    <property type="evidence" value="ECO:0007669"/>
    <property type="project" value="UniProtKB-KW"/>
</dbReference>
<dbReference type="RefSeq" id="WP_154528953.1">
    <property type="nucleotide sequence ID" value="NZ_JAXDZJ010000236.1"/>
</dbReference>
<dbReference type="InterPro" id="IPR017900">
    <property type="entry name" value="4Fe4S_Fe_S_CS"/>
</dbReference>
<evidence type="ECO:0000313" key="6">
    <source>
        <dbReference type="Proteomes" id="UP000473699"/>
    </source>
</evidence>
<dbReference type="Proteomes" id="UP000473699">
    <property type="component" value="Unassembled WGS sequence"/>
</dbReference>
<dbReference type="SUPFAM" id="SSF51430">
    <property type="entry name" value="NAD(P)-linked oxidoreductase"/>
    <property type="match status" value="1"/>
</dbReference>
<keyword evidence="1" id="KW-0479">Metal-binding</keyword>
<dbReference type="PANTHER" id="PTHR43312">
    <property type="entry name" value="D-THREO-ALDOSE 1-DEHYDROGENASE"/>
    <property type="match status" value="1"/>
</dbReference>
<dbReference type="Gene3D" id="3.20.20.100">
    <property type="entry name" value="NADP-dependent oxidoreductase domain"/>
    <property type="match status" value="1"/>
</dbReference>
<evidence type="ECO:0000259" key="4">
    <source>
        <dbReference type="Pfam" id="PF00248"/>
    </source>
</evidence>
<dbReference type="Pfam" id="PF13534">
    <property type="entry name" value="Fer4_17"/>
    <property type="match status" value="1"/>
</dbReference>
<dbReference type="EMBL" id="VUNH01000007">
    <property type="protein sequence ID" value="MST55865.1"/>
    <property type="molecule type" value="Genomic_DNA"/>
</dbReference>
<reference evidence="5 6" key="1">
    <citation type="submission" date="2019-08" db="EMBL/GenBank/DDBJ databases">
        <title>In-depth cultivation of the pig gut microbiome towards novel bacterial diversity and tailored functional studies.</title>
        <authorList>
            <person name="Wylensek D."/>
            <person name="Hitch T.C.A."/>
            <person name="Clavel T."/>
        </authorList>
    </citation>
    <scope>NUCLEOTIDE SEQUENCE [LARGE SCALE GENOMIC DNA]</scope>
    <source>
        <strain evidence="5 6">SM-530-WT-4B</strain>
    </source>
</reference>
<dbReference type="PANTHER" id="PTHR43312:SF1">
    <property type="entry name" value="NADP-DEPENDENT OXIDOREDUCTASE DOMAIN-CONTAINING PROTEIN"/>
    <property type="match status" value="1"/>
</dbReference>
<dbReference type="GO" id="GO:0016491">
    <property type="term" value="F:oxidoreductase activity"/>
    <property type="evidence" value="ECO:0007669"/>
    <property type="project" value="InterPro"/>
</dbReference>
<dbReference type="InterPro" id="IPR036812">
    <property type="entry name" value="NAD(P)_OxRdtase_dom_sf"/>
</dbReference>
<keyword evidence="6" id="KW-1185">Reference proteome</keyword>
<dbReference type="SUPFAM" id="SSF46548">
    <property type="entry name" value="alpha-helical ferredoxin"/>
    <property type="match status" value="1"/>
</dbReference>
<sequence length="347" mass="38414">MDKIRLGRTGLMVSACGFGALPIQRIPLKDAAYLLRKAYDHGINYFDTANAYSDSEEKIGAALADVRGKIVISTKSGGKDYKTVLEHIQLSLKRMKTDYIDLIQLHNPATLPDPDDPNGTYAACVEAKKRGYVRFIGITNHGRERGRTAVLSGRYDTLQFPLTCIAPQEDVDLACLAHERGMGFIAMKGMAGGLIAHAEAAFVFMKKYPFVVPIWGVQRESELDQFLELEKNPPRSEDWAAEIEKERRELSGNFCHGCGYCQPCAAGIEIQTAARMSLLLRRAPVPPLMSEKTNAMMMRIEECLHCDACKSRCPYGLDTPQLLADNLADYKSFRAGWLAAQAEGTKA</sequence>
<evidence type="ECO:0000313" key="5">
    <source>
        <dbReference type="EMBL" id="MST55865.1"/>
    </source>
</evidence>
<dbReference type="CDD" id="cd19100">
    <property type="entry name" value="AKR_unchar"/>
    <property type="match status" value="1"/>
</dbReference>